<name>A0AA88DMV2_FICCA</name>
<keyword evidence="2" id="KW-1185">Reference proteome</keyword>
<accession>A0AA88DMV2</accession>
<dbReference type="EMBL" id="BTGU01000076">
    <property type="protein sequence ID" value="GMN58277.1"/>
    <property type="molecule type" value="Genomic_DNA"/>
</dbReference>
<gene>
    <name evidence="1" type="ORF">TIFTF001_027380</name>
</gene>
<reference evidence="1" key="1">
    <citation type="submission" date="2023-07" db="EMBL/GenBank/DDBJ databases">
        <title>draft genome sequence of fig (Ficus carica).</title>
        <authorList>
            <person name="Takahashi T."/>
            <person name="Nishimura K."/>
        </authorList>
    </citation>
    <scope>NUCLEOTIDE SEQUENCE</scope>
</reference>
<sequence length="50" mass="5567">MPLLEKRHSWLKAEPSSRREGQCGRALMKGHHCLVICAGWSYVADVACLA</sequence>
<dbReference type="Proteomes" id="UP001187192">
    <property type="component" value="Unassembled WGS sequence"/>
</dbReference>
<evidence type="ECO:0000313" key="2">
    <source>
        <dbReference type="Proteomes" id="UP001187192"/>
    </source>
</evidence>
<proteinExistence type="predicted"/>
<comment type="caution">
    <text evidence="1">The sequence shown here is derived from an EMBL/GenBank/DDBJ whole genome shotgun (WGS) entry which is preliminary data.</text>
</comment>
<organism evidence="1 2">
    <name type="scientific">Ficus carica</name>
    <name type="common">Common fig</name>
    <dbReference type="NCBI Taxonomy" id="3494"/>
    <lineage>
        <taxon>Eukaryota</taxon>
        <taxon>Viridiplantae</taxon>
        <taxon>Streptophyta</taxon>
        <taxon>Embryophyta</taxon>
        <taxon>Tracheophyta</taxon>
        <taxon>Spermatophyta</taxon>
        <taxon>Magnoliopsida</taxon>
        <taxon>eudicotyledons</taxon>
        <taxon>Gunneridae</taxon>
        <taxon>Pentapetalae</taxon>
        <taxon>rosids</taxon>
        <taxon>fabids</taxon>
        <taxon>Rosales</taxon>
        <taxon>Moraceae</taxon>
        <taxon>Ficeae</taxon>
        <taxon>Ficus</taxon>
    </lineage>
</organism>
<evidence type="ECO:0000313" key="1">
    <source>
        <dbReference type="EMBL" id="GMN58277.1"/>
    </source>
</evidence>
<protein>
    <submittedName>
        <fullName evidence="1">Uncharacterized protein</fullName>
    </submittedName>
</protein>
<dbReference type="AlphaFoldDB" id="A0AA88DMV2"/>